<keyword evidence="3" id="KW-1185">Reference proteome</keyword>
<evidence type="ECO:0000313" key="2">
    <source>
        <dbReference type="EMBL" id="KAL3797692.1"/>
    </source>
</evidence>
<accession>A0ABD3QC85</accession>
<protein>
    <submittedName>
        <fullName evidence="2">Uncharacterized protein</fullName>
    </submittedName>
</protein>
<feature type="compositionally biased region" description="Basic residues" evidence="1">
    <location>
        <begin position="737"/>
        <end position="756"/>
    </location>
</feature>
<name>A0ABD3QC85_9STRA</name>
<dbReference type="AlphaFoldDB" id="A0ABD3QC85"/>
<dbReference type="EMBL" id="JALLPJ020000242">
    <property type="protein sequence ID" value="KAL3797692.1"/>
    <property type="molecule type" value="Genomic_DNA"/>
</dbReference>
<sequence>MSNRSPHSYTYPAHVTSIYTSAKNMFRLHFNNCKSIPAELKAKVRALKDDQSNRVGRKQYWLDSAKRIGLIDVYDLEDWSKYFTHGITFSRDPHSPLPPLEITGQLSSLDEDDDALEEPSEDELSVKIDYVQDVPELEHYPLVLPEDKPLITDYLYLALEQMTPTNLQESDRVGCYKGRRTGFPGLACKHCVGQAGCGRYFPASEASLSQTTTSQTLVNHVRNCRRCPIEVREELELMKRVKHNYDSKNHDNKPRHGGRKVFFHRLWCRIQRIPLPKHEKIEDSPHSKTPIRERSLSSPSSSGKKRKKSADIDNDDVARKSAKYDDDDRDFELDSLSADASMKDYISTAFQGSVRLTRGDDPHWLSDACCFIRKELVEVFTAEEEDLDDTNCSLLGQVGVRCVHCAQKPIGDRPKGHVYFPASIAGVQNAVADLHRRHLQLCTEIPLSIRATYRSMKGFESKLDVDTAQYWVDSAKELGLCDYDGGPGEVMFFRNPNDPSPADEIDVERKSNMPTGSFVVRAEDRATCTDHILLLLKQFKPCRFELSDRRGGIAKSRDRPINFPGLQCIHCNHKRYFPIAEKKVSDTTNLMMTHITICFGSPLDVKASLCYLQHRSLIQKAELMGNWKITFFKRVWDRLHHHDWGDGSSYVPEIIEQSPPAIAAAQSTEDNGEDGLDMEVEESFVEGETDSNHANEMEKMRPLIRAAALWLSEQDANAEARVLSGRGIGTIQTVRARSGRGRGGGRGRGIRRRLSS</sequence>
<comment type="caution">
    <text evidence="2">The sequence shown here is derived from an EMBL/GenBank/DDBJ whole genome shotgun (WGS) entry which is preliminary data.</text>
</comment>
<evidence type="ECO:0000256" key="1">
    <source>
        <dbReference type="SAM" id="MobiDB-lite"/>
    </source>
</evidence>
<reference evidence="2 3" key="1">
    <citation type="submission" date="2024-10" db="EMBL/GenBank/DDBJ databases">
        <title>Updated reference genomes for cyclostephanoid diatoms.</title>
        <authorList>
            <person name="Roberts W.R."/>
            <person name="Alverson A.J."/>
        </authorList>
    </citation>
    <scope>NUCLEOTIDE SEQUENCE [LARGE SCALE GENOMIC DNA]</scope>
    <source>
        <strain evidence="2 3">AJA010-31</strain>
    </source>
</reference>
<gene>
    <name evidence="2" type="ORF">ACHAWO_005298</name>
</gene>
<feature type="compositionally biased region" description="Basic and acidic residues" evidence="1">
    <location>
        <begin position="278"/>
        <end position="295"/>
    </location>
</feature>
<feature type="region of interest" description="Disordered" evidence="1">
    <location>
        <begin position="278"/>
        <end position="323"/>
    </location>
</feature>
<evidence type="ECO:0000313" key="3">
    <source>
        <dbReference type="Proteomes" id="UP001530400"/>
    </source>
</evidence>
<proteinExistence type="predicted"/>
<feature type="region of interest" description="Disordered" evidence="1">
    <location>
        <begin position="736"/>
        <end position="756"/>
    </location>
</feature>
<dbReference type="Proteomes" id="UP001530400">
    <property type="component" value="Unassembled WGS sequence"/>
</dbReference>
<organism evidence="2 3">
    <name type="scientific">Cyclotella atomus</name>
    <dbReference type="NCBI Taxonomy" id="382360"/>
    <lineage>
        <taxon>Eukaryota</taxon>
        <taxon>Sar</taxon>
        <taxon>Stramenopiles</taxon>
        <taxon>Ochrophyta</taxon>
        <taxon>Bacillariophyta</taxon>
        <taxon>Coscinodiscophyceae</taxon>
        <taxon>Thalassiosirophycidae</taxon>
        <taxon>Stephanodiscales</taxon>
        <taxon>Stephanodiscaceae</taxon>
        <taxon>Cyclotella</taxon>
    </lineage>
</organism>